<sequence>MLTVPSNGGSREEKTEPNSVIRTPSRFSRSVTLAALPFSESARAAAAAAAANAAHEPTDASQQPENKTMKKTKSEKEYNPGLRSMLYGLNFRKEREAANQKKLMKKLLGTIYFYYL</sequence>
<dbReference type="AlphaFoldDB" id="A0A2A6CZ12"/>
<name>A0A2A6CZ12_PRIPA</name>
<proteinExistence type="predicted"/>
<organism evidence="1 2">
    <name type="scientific">Pristionchus pacificus</name>
    <name type="common">Parasitic nematode worm</name>
    <dbReference type="NCBI Taxonomy" id="54126"/>
    <lineage>
        <taxon>Eukaryota</taxon>
        <taxon>Metazoa</taxon>
        <taxon>Ecdysozoa</taxon>
        <taxon>Nematoda</taxon>
        <taxon>Chromadorea</taxon>
        <taxon>Rhabditida</taxon>
        <taxon>Rhabditina</taxon>
        <taxon>Diplogasteromorpha</taxon>
        <taxon>Diplogasteroidea</taxon>
        <taxon>Neodiplogasteridae</taxon>
        <taxon>Pristionchus</taxon>
    </lineage>
</organism>
<protein>
    <submittedName>
        <fullName evidence="1">Uncharacterized protein</fullName>
    </submittedName>
</protein>
<evidence type="ECO:0000313" key="2">
    <source>
        <dbReference type="Proteomes" id="UP000005239"/>
    </source>
</evidence>
<dbReference type="EnsemblMetazoa" id="PPA23887.1">
    <property type="protein sequence ID" value="PPA23887.1"/>
    <property type="gene ID" value="WBGene00113441"/>
</dbReference>
<dbReference type="Proteomes" id="UP000005239">
    <property type="component" value="Unassembled WGS sequence"/>
</dbReference>
<accession>A0A2A6CZ12</accession>
<reference evidence="1" key="2">
    <citation type="submission" date="2022-06" db="UniProtKB">
        <authorList>
            <consortium name="EnsemblMetazoa"/>
        </authorList>
    </citation>
    <scope>IDENTIFICATION</scope>
    <source>
        <strain evidence="1">PS312</strain>
    </source>
</reference>
<gene>
    <name evidence="1" type="primary">WBGene00113441</name>
</gene>
<reference evidence="2" key="1">
    <citation type="journal article" date="2008" name="Nat. Genet.">
        <title>The Pristionchus pacificus genome provides a unique perspective on nematode lifestyle and parasitism.</title>
        <authorList>
            <person name="Dieterich C."/>
            <person name="Clifton S.W."/>
            <person name="Schuster L.N."/>
            <person name="Chinwalla A."/>
            <person name="Delehaunty K."/>
            <person name="Dinkelacker I."/>
            <person name="Fulton L."/>
            <person name="Fulton R."/>
            <person name="Godfrey J."/>
            <person name="Minx P."/>
            <person name="Mitreva M."/>
            <person name="Roeseler W."/>
            <person name="Tian H."/>
            <person name="Witte H."/>
            <person name="Yang S.P."/>
            <person name="Wilson R.K."/>
            <person name="Sommer R.J."/>
        </authorList>
    </citation>
    <scope>NUCLEOTIDE SEQUENCE [LARGE SCALE GENOMIC DNA]</scope>
    <source>
        <strain evidence="2">PS312</strain>
    </source>
</reference>
<evidence type="ECO:0000313" key="1">
    <source>
        <dbReference type="EnsemblMetazoa" id="PPA23887.1"/>
    </source>
</evidence>
<keyword evidence="2" id="KW-1185">Reference proteome</keyword>
<dbReference type="OrthoDB" id="5847619at2759"/>
<accession>A0A8R1YHF0</accession>